<organism evidence="2 3">
    <name type="scientific">Kribbella sancticallisti</name>
    <dbReference type="NCBI Taxonomy" id="460087"/>
    <lineage>
        <taxon>Bacteria</taxon>
        <taxon>Bacillati</taxon>
        <taxon>Actinomycetota</taxon>
        <taxon>Actinomycetes</taxon>
        <taxon>Propionibacteriales</taxon>
        <taxon>Kribbellaceae</taxon>
        <taxon>Kribbella</taxon>
    </lineage>
</organism>
<name>A0ABP4QHE0_9ACTN</name>
<dbReference type="EMBL" id="BAAAOS010000061">
    <property type="protein sequence ID" value="GAA1611623.1"/>
    <property type="molecule type" value="Genomic_DNA"/>
</dbReference>
<sequence length="83" mass="9266">MQTPGRRPPRATTRCDRVPAGGNEQAQGCRIDQQHHEPTITSRDTTAIRHRNPAARQADSLRRACTRQPAERQAPNISDDLSI</sequence>
<feature type="region of interest" description="Disordered" evidence="1">
    <location>
        <begin position="1"/>
        <end position="83"/>
    </location>
</feature>
<evidence type="ECO:0000256" key="1">
    <source>
        <dbReference type="SAM" id="MobiDB-lite"/>
    </source>
</evidence>
<comment type="caution">
    <text evidence="2">The sequence shown here is derived from an EMBL/GenBank/DDBJ whole genome shotgun (WGS) entry which is preliminary data.</text>
</comment>
<evidence type="ECO:0000313" key="3">
    <source>
        <dbReference type="Proteomes" id="UP001500393"/>
    </source>
</evidence>
<keyword evidence="3" id="KW-1185">Reference proteome</keyword>
<gene>
    <name evidence="2" type="ORF">GCM10009789_77480</name>
</gene>
<accession>A0ABP4QHE0</accession>
<evidence type="ECO:0000313" key="2">
    <source>
        <dbReference type="EMBL" id="GAA1611623.1"/>
    </source>
</evidence>
<proteinExistence type="predicted"/>
<dbReference type="Proteomes" id="UP001500393">
    <property type="component" value="Unassembled WGS sequence"/>
</dbReference>
<protein>
    <submittedName>
        <fullName evidence="2">Uncharacterized protein</fullName>
    </submittedName>
</protein>
<reference evidence="3" key="1">
    <citation type="journal article" date="2019" name="Int. J. Syst. Evol. Microbiol.">
        <title>The Global Catalogue of Microorganisms (GCM) 10K type strain sequencing project: providing services to taxonomists for standard genome sequencing and annotation.</title>
        <authorList>
            <consortium name="The Broad Institute Genomics Platform"/>
            <consortium name="The Broad Institute Genome Sequencing Center for Infectious Disease"/>
            <person name="Wu L."/>
            <person name="Ma J."/>
        </authorList>
    </citation>
    <scope>NUCLEOTIDE SEQUENCE [LARGE SCALE GENOMIC DNA]</scope>
    <source>
        <strain evidence="3">JCM 14969</strain>
    </source>
</reference>